<dbReference type="Proteomes" id="UP000241421">
    <property type="component" value="Unassembled WGS sequence"/>
</dbReference>
<proteinExistence type="predicted"/>
<dbReference type="Pfam" id="PF17205">
    <property type="entry name" value="PSI_integrin"/>
    <property type="match status" value="1"/>
</dbReference>
<dbReference type="SUPFAM" id="SSF103575">
    <property type="entry name" value="Plexin repeat"/>
    <property type="match status" value="1"/>
</dbReference>
<dbReference type="EMBL" id="PXWF02000072">
    <property type="protein sequence ID" value="PWF54683.1"/>
    <property type="molecule type" value="Genomic_DNA"/>
</dbReference>
<dbReference type="InterPro" id="IPR033760">
    <property type="entry name" value="Integrin_beta_N"/>
</dbReference>
<evidence type="ECO:0000313" key="2">
    <source>
        <dbReference type="EMBL" id="PWF54683.1"/>
    </source>
</evidence>
<protein>
    <recommendedName>
        <fullName evidence="1">Integrin beta N-terminal domain-containing protein</fullName>
    </recommendedName>
</protein>
<reference evidence="2 3" key="1">
    <citation type="submission" date="2018-04" db="EMBL/GenBank/DDBJ databases">
        <title>Massilia violaceinigra sp. nov., a novel purple-pigmented bacterium isolated from Tianshan glacier, Xinjiang, China.</title>
        <authorList>
            <person name="Wang H."/>
        </authorList>
    </citation>
    <scope>NUCLEOTIDE SEQUENCE [LARGE SCALE GENOMIC DNA]</scope>
    <source>
        <strain evidence="2 3">B448-2</strain>
    </source>
</reference>
<organism evidence="2 3">
    <name type="scientific">Massilia glaciei</name>
    <dbReference type="NCBI Taxonomy" id="1524097"/>
    <lineage>
        <taxon>Bacteria</taxon>
        <taxon>Pseudomonadati</taxon>
        <taxon>Pseudomonadota</taxon>
        <taxon>Betaproteobacteria</taxon>
        <taxon>Burkholderiales</taxon>
        <taxon>Oxalobacteraceae</taxon>
        <taxon>Telluria group</taxon>
        <taxon>Massilia</taxon>
    </lineage>
</organism>
<dbReference type="AlphaFoldDB" id="A0A2U2I4L3"/>
<feature type="domain" description="Integrin beta N-terminal" evidence="1">
    <location>
        <begin position="3"/>
        <end position="25"/>
    </location>
</feature>
<accession>A0A2U2I4L3</accession>
<dbReference type="Gene3D" id="3.30.1680.10">
    <property type="entry name" value="ligand-binding face of the semaphorins, domain 2"/>
    <property type="match status" value="1"/>
</dbReference>
<comment type="caution">
    <text evidence="2">The sequence shown here is derived from an EMBL/GenBank/DDBJ whole genome shotgun (WGS) entry which is preliminary data.</text>
</comment>
<evidence type="ECO:0000313" key="3">
    <source>
        <dbReference type="Proteomes" id="UP000241421"/>
    </source>
</evidence>
<evidence type="ECO:0000259" key="1">
    <source>
        <dbReference type="Pfam" id="PF17205"/>
    </source>
</evidence>
<sequence>MQASRCAECIASRPPCRWCASEDSQDDGSDNR</sequence>
<gene>
    <name evidence="2" type="ORF">C7C56_005375</name>
</gene>
<keyword evidence="3" id="KW-1185">Reference proteome</keyword>
<name>A0A2U2I4L3_9BURK</name>